<dbReference type="GO" id="GO:0016020">
    <property type="term" value="C:membrane"/>
    <property type="evidence" value="ECO:0007669"/>
    <property type="project" value="UniProtKB-SubCell"/>
</dbReference>
<keyword evidence="4 5" id="KW-0472">Membrane</keyword>
<feature type="transmembrane region" description="Helical" evidence="5">
    <location>
        <begin position="233"/>
        <end position="255"/>
    </location>
</feature>
<evidence type="ECO:0000313" key="7">
    <source>
        <dbReference type="Proteomes" id="UP000317365"/>
    </source>
</evidence>
<dbReference type="SUPFAM" id="SSF103481">
    <property type="entry name" value="Multidrug resistance efflux transporter EmrE"/>
    <property type="match status" value="1"/>
</dbReference>
<keyword evidence="7" id="KW-1185">Reference proteome</keyword>
<evidence type="ECO:0000256" key="5">
    <source>
        <dbReference type="SAM" id="Phobius"/>
    </source>
</evidence>
<dbReference type="PANTHER" id="PTHR22911">
    <property type="entry name" value="ACYL-MALONYL CONDENSING ENZYME-RELATED"/>
    <property type="match status" value="1"/>
</dbReference>
<accession>A0A515ERI9</accession>
<organism evidence="6 7">
    <name type="scientific">Rhodoferax aquaticus</name>
    <dbReference type="NCBI Taxonomy" id="2527691"/>
    <lineage>
        <taxon>Bacteria</taxon>
        <taxon>Pseudomonadati</taxon>
        <taxon>Pseudomonadota</taxon>
        <taxon>Betaproteobacteria</taxon>
        <taxon>Burkholderiales</taxon>
        <taxon>Comamonadaceae</taxon>
        <taxon>Rhodoferax</taxon>
    </lineage>
</organism>
<evidence type="ECO:0000256" key="4">
    <source>
        <dbReference type="ARBA" id="ARBA00023136"/>
    </source>
</evidence>
<dbReference type="KEGG" id="rhg:EXZ61_14435"/>
<evidence type="ECO:0000313" key="6">
    <source>
        <dbReference type="EMBL" id="QDL55265.1"/>
    </source>
</evidence>
<keyword evidence="2 5" id="KW-0812">Transmembrane</keyword>
<feature type="transmembrane region" description="Helical" evidence="5">
    <location>
        <begin position="178"/>
        <end position="203"/>
    </location>
</feature>
<evidence type="ECO:0000256" key="3">
    <source>
        <dbReference type="ARBA" id="ARBA00022989"/>
    </source>
</evidence>
<evidence type="ECO:0000256" key="1">
    <source>
        <dbReference type="ARBA" id="ARBA00004141"/>
    </source>
</evidence>
<feature type="transmembrane region" description="Helical" evidence="5">
    <location>
        <begin position="33"/>
        <end position="52"/>
    </location>
</feature>
<dbReference type="RefSeq" id="WP_142812425.1">
    <property type="nucleotide sequence ID" value="NZ_CP036282.1"/>
</dbReference>
<evidence type="ECO:0000256" key="2">
    <source>
        <dbReference type="ARBA" id="ARBA00022692"/>
    </source>
</evidence>
<dbReference type="PANTHER" id="PTHR22911:SF6">
    <property type="entry name" value="SOLUTE CARRIER FAMILY 35 MEMBER G1"/>
    <property type="match status" value="1"/>
</dbReference>
<dbReference type="AlphaFoldDB" id="A0A515ERI9"/>
<feature type="transmembrane region" description="Helical" evidence="5">
    <location>
        <begin position="119"/>
        <end position="139"/>
    </location>
</feature>
<dbReference type="InterPro" id="IPR037185">
    <property type="entry name" value="EmrE-like"/>
</dbReference>
<dbReference type="Proteomes" id="UP000317365">
    <property type="component" value="Chromosome"/>
</dbReference>
<reference evidence="7" key="2">
    <citation type="journal article" date="2020" name="Int. J. Syst. Evol. Microbiol.">
        <title>Genomic insights into a novel species Rhodoferax aquaticus sp. nov., isolated from freshwater.</title>
        <authorList>
            <person name="Li T."/>
            <person name="Zhuo Y."/>
            <person name="Jin C.Z."/>
            <person name="Wu X."/>
            <person name="Ko S.R."/>
            <person name="Jin F.J."/>
            <person name="Ahn C.Y."/>
            <person name="Oh H.M."/>
            <person name="Lee H.G."/>
            <person name="Jin L."/>
        </authorList>
    </citation>
    <scope>NUCLEOTIDE SEQUENCE [LARGE SCALE GENOMIC DNA]</scope>
    <source>
        <strain evidence="7">Gr-4</strain>
    </source>
</reference>
<feature type="transmembrane region" description="Helical" evidence="5">
    <location>
        <begin position="261"/>
        <end position="282"/>
    </location>
</feature>
<feature type="transmembrane region" description="Helical" evidence="5">
    <location>
        <begin position="145"/>
        <end position="166"/>
    </location>
</feature>
<keyword evidence="3 5" id="KW-1133">Transmembrane helix</keyword>
<proteinExistence type="predicted"/>
<feature type="transmembrane region" description="Helical" evidence="5">
    <location>
        <begin position="92"/>
        <end position="112"/>
    </location>
</feature>
<dbReference type="EMBL" id="CP036282">
    <property type="protein sequence ID" value="QDL55265.1"/>
    <property type="molecule type" value="Genomic_DNA"/>
</dbReference>
<reference evidence="7" key="1">
    <citation type="submission" date="2019-02" db="EMBL/GenBank/DDBJ databases">
        <title>Complete genome sequence of Rhodoferax sp. Gr-4.</title>
        <authorList>
            <person name="Jin L."/>
        </authorList>
    </citation>
    <scope>NUCLEOTIDE SEQUENCE [LARGE SCALE GENOMIC DNA]</scope>
    <source>
        <strain evidence="7">Gr-4</strain>
    </source>
</reference>
<protein>
    <submittedName>
        <fullName evidence="6">DMT family transporter</fullName>
    </submittedName>
</protein>
<gene>
    <name evidence="6" type="ORF">EXZ61_14435</name>
</gene>
<feature type="transmembrane region" description="Helical" evidence="5">
    <location>
        <begin position="64"/>
        <end position="86"/>
    </location>
</feature>
<sequence length="295" mass="31470">MQALWMILASFWFATMAVGIKFASNSFTTFELVFYRGVVSVVFMAIVMRGRGTALRTPVPMMHLWRSGIGVVSLGSWFFAIAHLPLATAMTLNYMSGVWVAAFIVGGALLYGKAERQGPLLGTVLMGFAGVVMTLRPTIDQDQLFAGVVGLLSGLGAALAYMQVTALGKAGEPEDRTVFYFSVGTAIVGAAGMLFTNITPWAAVRWQDAAWVIPIGILASLGQWCMTRAYSKGATLVVASMQYSGIVFSVAYGLVLFGDHIAPMGWAGIGVIVVSGILATILRSRVLPNTPAEEH</sequence>
<name>A0A515ERI9_9BURK</name>
<feature type="transmembrane region" description="Helical" evidence="5">
    <location>
        <begin position="209"/>
        <end position="226"/>
    </location>
</feature>
<comment type="subcellular location">
    <subcellularLocation>
        <location evidence="1">Membrane</location>
        <topology evidence="1">Multi-pass membrane protein</topology>
    </subcellularLocation>
</comment>
<dbReference type="Gene3D" id="1.10.3730.20">
    <property type="match status" value="1"/>
</dbReference>